<accession>A0AA86PWD5</accession>
<dbReference type="EMBL" id="CATOUU010000703">
    <property type="protein sequence ID" value="CAI9942545.1"/>
    <property type="molecule type" value="Genomic_DNA"/>
</dbReference>
<feature type="transmembrane region" description="Helical" evidence="1">
    <location>
        <begin position="12"/>
        <end position="33"/>
    </location>
</feature>
<dbReference type="AlphaFoldDB" id="A0AA86PWD5"/>
<evidence type="ECO:0000256" key="1">
    <source>
        <dbReference type="SAM" id="Phobius"/>
    </source>
</evidence>
<dbReference type="Proteomes" id="UP001642409">
    <property type="component" value="Unassembled WGS sequence"/>
</dbReference>
<keyword evidence="1" id="KW-0472">Membrane</keyword>
<sequence length="226" mass="25826">MYVSVNYDALQLYQFFTHALVHAGIVISMFQLLQQQFKYTYAVDKSTWQLCGSTTMSKFPNAVQFMKMFWKQPVPLYFVCSIVATEQFTITQFVSYRSSNTASLLLMIETQSGPVKLKVIYQTVLKLYLKYTKGFPGSGKRTSSKQRQAKTFILSSAVLHQLQSQISSMRSNGIKFNVSQFVSILPRRKERGEQQDLNVCCTGSKRTNVNDNIWIGKQQLANTCNI</sequence>
<keyword evidence="1" id="KW-0812">Transmembrane</keyword>
<evidence type="ECO:0000313" key="2">
    <source>
        <dbReference type="EMBL" id="CAI9942545.1"/>
    </source>
</evidence>
<evidence type="ECO:0000313" key="3">
    <source>
        <dbReference type="EMBL" id="CAL6013708.1"/>
    </source>
</evidence>
<evidence type="ECO:0000313" key="4">
    <source>
        <dbReference type="Proteomes" id="UP001642409"/>
    </source>
</evidence>
<keyword evidence="4" id="KW-1185">Reference proteome</keyword>
<organism evidence="2">
    <name type="scientific">Hexamita inflata</name>
    <dbReference type="NCBI Taxonomy" id="28002"/>
    <lineage>
        <taxon>Eukaryota</taxon>
        <taxon>Metamonada</taxon>
        <taxon>Diplomonadida</taxon>
        <taxon>Hexamitidae</taxon>
        <taxon>Hexamitinae</taxon>
        <taxon>Hexamita</taxon>
    </lineage>
</organism>
<comment type="caution">
    <text evidence="2">The sequence shown here is derived from an EMBL/GenBank/DDBJ whole genome shotgun (WGS) entry which is preliminary data.</text>
</comment>
<reference evidence="2" key="1">
    <citation type="submission" date="2023-06" db="EMBL/GenBank/DDBJ databases">
        <authorList>
            <person name="Kurt Z."/>
        </authorList>
    </citation>
    <scope>NUCLEOTIDE SEQUENCE</scope>
</reference>
<reference evidence="3 4" key="2">
    <citation type="submission" date="2024-07" db="EMBL/GenBank/DDBJ databases">
        <authorList>
            <person name="Akdeniz Z."/>
        </authorList>
    </citation>
    <scope>NUCLEOTIDE SEQUENCE [LARGE SCALE GENOMIC DNA]</scope>
</reference>
<gene>
    <name evidence="3" type="ORF">HINF_LOCUS23916</name>
    <name evidence="2" type="ORF">HINF_LOCUS30190</name>
</gene>
<dbReference type="EMBL" id="CAXDID020000069">
    <property type="protein sequence ID" value="CAL6013708.1"/>
    <property type="molecule type" value="Genomic_DNA"/>
</dbReference>
<name>A0AA86PWD5_9EUKA</name>
<keyword evidence="1" id="KW-1133">Transmembrane helix</keyword>
<proteinExistence type="predicted"/>
<protein>
    <submittedName>
        <fullName evidence="3">Hypothetical_protein</fullName>
    </submittedName>
</protein>